<name>A0AAN8D765_CHAGU</name>
<evidence type="ECO:0000313" key="3">
    <source>
        <dbReference type="Proteomes" id="UP001331515"/>
    </source>
</evidence>
<proteinExistence type="predicted"/>
<sequence length="71" mass="7331">MGGTGNAEGQRSDSDHGGVQRARDLTLTMGGYRGGAEGQRSDSDHGGVQRARDRTLIMGGTGECRGPEIGL</sequence>
<dbReference type="EMBL" id="JAURVH010001526">
    <property type="protein sequence ID" value="KAK5917427.1"/>
    <property type="molecule type" value="Genomic_DNA"/>
</dbReference>
<organism evidence="2 3">
    <name type="scientific">Champsocephalus gunnari</name>
    <name type="common">Mackerel icefish</name>
    <dbReference type="NCBI Taxonomy" id="52237"/>
    <lineage>
        <taxon>Eukaryota</taxon>
        <taxon>Metazoa</taxon>
        <taxon>Chordata</taxon>
        <taxon>Craniata</taxon>
        <taxon>Vertebrata</taxon>
        <taxon>Euteleostomi</taxon>
        <taxon>Actinopterygii</taxon>
        <taxon>Neopterygii</taxon>
        <taxon>Teleostei</taxon>
        <taxon>Neoteleostei</taxon>
        <taxon>Acanthomorphata</taxon>
        <taxon>Eupercaria</taxon>
        <taxon>Perciformes</taxon>
        <taxon>Notothenioidei</taxon>
        <taxon>Channichthyidae</taxon>
        <taxon>Champsocephalus</taxon>
    </lineage>
</organism>
<protein>
    <submittedName>
        <fullName evidence="2">Uncharacterized protein</fullName>
    </submittedName>
</protein>
<comment type="caution">
    <text evidence="2">The sequence shown here is derived from an EMBL/GenBank/DDBJ whole genome shotgun (WGS) entry which is preliminary data.</text>
</comment>
<accession>A0AAN8D765</accession>
<keyword evidence="3" id="KW-1185">Reference proteome</keyword>
<reference evidence="2 3" key="1">
    <citation type="journal article" date="2023" name="Mol. Biol. Evol.">
        <title>Genomics of Secondarily Temperate Adaptation in the Only Non-Antarctic Icefish.</title>
        <authorList>
            <person name="Rivera-Colon A.G."/>
            <person name="Rayamajhi N."/>
            <person name="Minhas B.F."/>
            <person name="Madrigal G."/>
            <person name="Bilyk K.T."/>
            <person name="Yoon V."/>
            <person name="Hune M."/>
            <person name="Gregory S."/>
            <person name="Cheng C.H.C."/>
            <person name="Catchen J.M."/>
        </authorList>
    </citation>
    <scope>NUCLEOTIDE SEQUENCE [LARGE SCALE GENOMIC DNA]</scope>
    <source>
        <tissue evidence="2">White muscle</tissue>
    </source>
</reference>
<dbReference type="Proteomes" id="UP001331515">
    <property type="component" value="Unassembled WGS sequence"/>
</dbReference>
<evidence type="ECO:0000256" key="1">
    <source>
        <dbReference type="SAM" id="MobiDB-lite"/>
    </source>
</evidence>
<feature type="compositionally biased region" description="Basic and acidic residues" evidence="1">
    <location>
        <begin position="10"/>
        <end position="24"/>
    </location>
</feature>
<dbReference type="AlphaFoldDB" id="A0AAN8D765"/>
<evidence type="ECO:0000313" key="2">
    <source>
        <dbReference type="EMBL" id="KAK5917427.1"/>
    </source>
</evidence>
<feature type="compositionally biased region" description="Basic and acidic residues" evidence="1">
    <location>
        <begin position="39"/>
        <end position="55"/>
    </location>
</feature>
<gene>
    <name evidence="2" type="ORF">CgunFtcFv8_012317</name>
</gene>
<feature type="region of interest" description="Disordered" evidence="1">
    <location>
        <begin position="1"/>
        <end position="71"/>
    </location>
</feature>